<dbReference type="AlphaFoldDB" id="A0AA88YIX8"/>
<dbReference type="CDD" id="cd00229">
    <property type="entry name" value="SGNH_hydrolase"/>
    <property type="match status" value="1"/>
</dbReference>
<comment type="caution">
    <text evidence="1">The sequence shown here is derived from an EMBL/GenBank/DDBJ whole genome shotgun (WGS) entry which is preliminary data.</text>
</comment>
<name>A0AA88YIX8_PINIB</name>
<dbReference type="EMBL" id="VSWD01000003">
    <property type="protein sequence ID" value="KAK3105721.1"/>
    <property type="molecule type" value="Genomic_DNA"/>
</dbReference>
<dbReference type="Proteomes" id="UP001186944">
    <property type="component" value="Unassembled WGS sequence"/>
</dbReference>
<evidence type="ECO:0008006" key="3">
    <source>
        <dbReference type="Google" id="ProtNLM"/>
    </source>
</evidence>
<organism evidence="1 2">
    <name type="scientific">Pinctada imbricata</name>
    <name type="common">Atlantic pearl-oyster</name>
    <name type="synonym">Pinctada martensii</name>
    <dbReference type="NCBI Taxonomy" id="66713"/>
    <lineage>
        <taxon>Eukaryota</taxon>
        <taxon>Metazoa</taxon>
        <taxon>Spiralia</taxon>
        <taxon>Lophotrochozoa</taxon>
        <taxon>Mollusca</taxon>
        <taxon>Bivalvia</taxon>
        <taxon>Autobranchia</taxon>
        <taxon>Pteriomorphia</taxon>
        <taxon>Pterioida</taxon>
        <taxon>Pterioidea</taxon>
        <taxon>Pteriidae</taxon>
        <taxon>Pinctada</taxon>
    </lineage>
</organism>
<accession>A0AA88YIX8</accession>
<gene>
    <name evidence="1" type="ORF">FSP39_004212</name>
</gene>
<protein>
    <recommendedName>
        <fullName evidence="3">Tyr recombinase domain-containing protein</fullName>
    </recommendedName>
</protein>
<dbReference type="InterPro" id="IPR036514">
    <property type="entry name" value="SGNH_hydro_sf"/>
</dbReference>
<dbReference type="SUPFAM" id="SSF52266">
    <property type="entry name" value="SGNH hydrolase"/>
    <property type="match status" value="1"/>
</dbReference>
<sequence length="270" mass="30892">MRRTNGVIKDARLPITIDVLKKLLLPLPVICKTSYEEILFKAAFTLALCAFLRIGEIVCQNKKTIDSPLVFSDIKVDSLNKYLYVKIRKSKTDQYNRDRIKVWFVGSSIFKHAEMSAFQRPGGKNLNLERQGVSVWWQGLGGFKLLNIKGRLRHLLSFEDPPNFLLLHCGASDVGSATLGYLQYRFKKILLEVNEILPNTKLVWSQLLPRIKWQVSHNNEAMEKCRNRLNRLAAKNILQGGGYYIKHPDLFPFSSSLYKSDGVHLNDLGN</sequence>
<proteinExistence type="predicted"/>
<keyword evidence="2" id="KW-1185">Reference proteome</keyword>
<dbReference type="Gene3D" id="3.40.50.1110">
    <property type="entry name" value="SGNH hydrolase"/>
    <property type="match status" value="1"/>
</dbReference>
<reference evidence="1" key="1">
    <citation type="submission" date="2019-08" db="EMBL/GenBank/DDBJ databases">
        <title>The improved chromosome-level genome for the pearl oyster Pinctada fucata martensii using PacBio sequencing and Hi-C.</title>
        <authorList>
            <person name="Zheng Z."/>
        </authorList>
    </citation>
    <scope>NUCLEOTIDE SEQUENCE</scope>
    <source>
        <strain evidence="1">ZZ-2019</strain>
        <tissue evidence="1">Adductor muscle</tissue>
    </source>
</reference>
<evidence type="ECO:0000313" key="1">
    <source>
        <dbReference type="EMBL" id="KAK3105721.1"/>
    </source>
</evidence>
<evidence type="ECO:0000313" key="2">
    <source>
        <dbReference type="Proteomes" id="UP001186944"/>
    </source>
</evidence>